<organism evidence="2">
    <name type="scientific">Caenorhabditis brenneri</name>
    <name type="common">Nematode worm</name>
    <dbReference type="NCBI Taxonomy" id="135651"/>
    <lineage>
        <taxon>Eukaryota</taxon>
        <taxon>Metazoa</taxon>
        <taxon>Ecdysozoa</taxon>
        <taxon>Nematoda</taxon>
        <taxon>Chromadorea</taxon>
        <taxon>Rhabditida</taxon>
        <taxon>Rhabditina</taxon>
        <taxon>Rhabditomorpha</taxon>
        <taxon>Rhabditoidea</taxon>
        <taxon>Rhabditidae</taxon>
        <taxon>Peloderinae</taxon>
        <taxon>Caenorhabditis</taxon>
    </lineage>
</organism>
<proteinExistence type="predicted"/>
<dbReference type="InParanoid" id="G0NGL6"/>
<dbReference type="EMBL" id="GL379881">
    <property type="protein sequence ID" value="EGT60062.1"/>
    <property type="molecule type" value="Genomic_DNA"/>
</dbReference>
<gene>
    <name evidence="1" type="ORF">CAEBREN_22670</name>
</gene>
<dbReference type="Proteomes" id="UP000008068">
    <property type="component" value="Unassembled WGS sequence"/>
</dbReference>
<reference evidence="2" key="1">
    <citation type="submission" date="2011-07" db="EMBL/GenBank/DDBJ databases">
        <authorList>
            <consortium name="Caenorhabditis brenneri Sequencing and Analysis Consortium"/>
            <person name="Wilson R.K."/>
        </authorList>
    </citation>
    <scope>NUCLEOTIDE SEQUENCE [LARGE SCALE GENOMIC DNA]</scope>
    <source>
        <strain evidence="2">PB2801</strain>
    </source>
</reference>
<evidence type="ECO:0000313" key="2">
    <source>
        <dbReference type="Proteomes" id="UP000008068"/>
    </source>
</evidence>
<dbReference type="AlphaFoldDB" id="G0NGL6"/>
<keyword evidence="2" id="KW-1185">Reference proteome</keyword>
<name>G0NGL6_CAEBE</name>
<sequence>MNRIIQSMNKTPNHYLYVTIANGIMIQIQSKRNEEYSELMNLTAKEHEPERRYTFNMEIGSLGYFPSAFFVLNDSQVVVDTYWNNIKAVRYDTNEEYSEQMNVTVKENEPVGRFSPWKRETFNMETGSLGYFPSAFCEYVDGQVVVETYWKSIKAGCIELCNELVQVFNTPVRAVTLELDKTINYLNEISWTNSTFPGLITFKPELYRSNKCAARKEQTSQKIHIHYENRLCG</sequence>
<evidence type="ECO:0000313" key="1">
    <source>
        <dbReference type="EMBL" id="EGT60062.1"/>
    </source>
</evidence>
<protein>
    <submittedName>
        <fullName evidence="1">Uncharacterized protein</fullName>
    </submittedName>
</protein>
<dbReference type="HOGENOM" id="CLU_1190770_0_0_1"/>
<accession>G0NGL6</accession>